<sequence length="155" mass="18579">YTRSMVRIFHRHNLVAVHKREYGIGKYTTAEEHLCSTHRHYQKRNPEYYKDKAANLSKTLGELVRLLFARDRYPEQLYKSCDGLLKLFKSTPRETFDKACQMAIDHQNLTYGFVLNVIKNKMTEYIREEQLDKDLPQHNNIRGKEYYDNQLSIKF</sequence>
<feature type="non-terminal residue" evidence="1">
    <location>
        <position position="1"/>
    </location>
</feature>
<accession>A0A521FAG6</accession>
<protein>
    <recommendedName>
        <fullName evidence="3">Transposase</fullName>
    </recommendedName>
</protein>
<dbReference type="EMBL" id="FXTB01000016">
    <property type="protein sequence ID" value="SMO92510.1"/>
    <property type="molecule type" value="Genomic_DNA"/>
</dbReference>
<keyword evidence="2" id="KW-1185">Reference proteome</keyword>
<evidence type="ECO:0008006" key="3">
    <source>
        <dbReference type="Google" id="ProtNLM"/>
    </source>
</evidence>
<dbReference type="Proteomes" id="UP000319040">
    <property type="component" value="Unassembled WGS sequence"/>
</dbReference>
<proteinExistence type="predicted"/>
<evidence type="ECO:0000313" key="2">
    <source>
        <dbReference type="Proteomes" id="UP000319040"/>
    </source>
</evidence>
<reference evidence="1 2" key="1">
    <citation type="submission" date="2017-05" db="EMBL/GenBank/DDBJ databases">
        <authorList>
            <person name="Varghese N."/>
            <person name="Submissions S."/>
        </authorList>
    </citation>
    <scope>NUCLEOTIDE SEQUENCE [LARGE SCALE GENOMIC DNA]</scope>
    <source>
        <strain evidence="1 2">DSM 27040</strain>
    </source>
</reference>
<dbReference type="AlphaFoldDB" id="A0A521FAG6"/>
<name>A0A521FAG6_SACCC</name>
<organism evidence="1 2">
    <name type="scientific">Saccharicrinis carchari</name>
    <dbReference type="NCBI Taxonomy" id="1168039"/>
    <lineage>
        <taxon>Bacteria</taxon>
        <taxon>Pseudomonadati</taxon>
        <taxon>Bacteroidota</taxon>
        <taxon>Bacteroidia</taxon>
        <taxon>Marinilabiliales</taxon>
        <taxon>Marinilabiliaceae</taxon>
        <taxon>Saccharicrinis</taxon>
    </lineage>
</organism>
<gene>
    <name evidence="1" type="ORF">SAMN06265379_1161</name>
</gene>
<evidence type="ECO:0000313" key="1">
    <source>
        <dbReference type="EMBL" id="SMO92510.1"/>
    </source>
</evidence>